<keyword evidence="1" id="KW-0812">Transmembrane</keyword>
<reference evidence="2 3" key="1">
    <citation type="submission" date="2020-10" db="EMBL/GenBank/DDBJ databases">
        <title>Connecting structure to function with the recovery of over 1000 high-quality activated sludge metagenome-assembled genomes encoding full-length rRNA genes using long-read sequencing.</title>
        <authorList>
            <person name="Singleton C.M."/>
            <person name="Petriglieri F."/>
            <person name="Kristensen J.M."/>
            <person name="Kirkegaard R.H."/>
            <person name="Michaelsen T.Y."/>
            <person name="Andersen M.H."/>
            <person name="Karst S.M."/>
            <person name="Dueholm M.S."/>
            <person name="Nielsen P.H."/>
            <person name="Albertsen M."/>
        </authorList>
    </citation>
    <scope>NUCLEOTIDE SEQUENCE [LARGE SCALE GENOMIC DNA]</scope>
    <source>
        <strain evidence="2">OdNE_18-Q3-R46-58_MAXAC.008</strain>
    </source>
</reference>
<name>A0A936F4E1_9BACT</name>
<evidence type="ECO:0000313" key="2">
    <source>
        <dbReference type="EMBL" id="MBK8573520.1"/>
    </source>
</evidence>
<evidence type="ECO:0000313" key="3">
    <source>
        <dbReference type="Proteomes" id="UP000709959"/>
    </source>
</evidence>
<dbReference type="AlphaFoldDB" id="A0A936F4E1"/>
<protein>
    <recommendedName>
        <fullName evidence="4">Type 4 fimbrial biogenesis protein PilX N-terminal domain-containing protein</fullName>
    </recommendedName>
</protein>
<evidence type="ECO:0008006" key="4">
    <source>
        <dbReference type="Google" id="ProtNLM"/>
    </source>
</evidence>
<proteinExistence type="predicted"/>
<keyword evidence="1" id="KW-0472">Membrane</keyword>
<feature type="transmembrane region" description="Helical" evidence="1">
    <location>
        <begin position="12"/>
        <end position="33"/>
    </location>
</feature>
<keyword evidence="1" id="KW-1133">Transmembrane helix</keyword>
<dbReference type="EMBL" id="JADKCH010000021">
    <property type="protein sequence ID" value="MBK8573520.1"/>
    <property type="molecule type" value="Genomic_DNA"/>
</dbReference>
<dbReference type="Proteomes" id="UP000709959">
    <property type="component" value="Unassembled WGS sequence"/>
</dbReference>
<sequence>MSNSTRTLHDSQAGGITIIVTLMLLVLLTVAAMGMSKNAIRELAISGTSRQGSMARNVADSGIEWSVYWMDAKNSPSSTGTALGLANLKSKLAQDDTLAGRAYSPIDQGLYPTATLPTPPTDMVIGAVSGTTQGYTVALTRMGKLPIMNMSQGTGPASFSPAQGTESKQAPDLWALRSDSQVQVGSGLLATRFFHSKEAWISTPVTN</sequence>
<comment type="caution">
    <text evidence="2">The sequence shown here is derived from an EMBL/GenBank/DDBJ whole genome shotgun (WGS) entry which is preliminary data.</text>
</comment>
<organism evidence="2 3">
    <name type="scientific">Candidatus Geothrix odensensis</name>
    <dbReference type="NCBI Taxonomy" id="2954440"/>
    <lineage>
        <taxon>Bacteria</taxon>
        <taxon>Pseudomonadati</taxon>
        <taxon>Acidobacteriota</taxon>
        <taxon>Holophagae</taxon>
        <taxon>Holophagales</taxon>
        <taxon>Holophagaceae</taxon>
        <taxon>Geothrix</taxon>
    </lineage>
</organism>
<evidence type="ECO:0000256" key="1">
    <source>
        <dbReference type="SAM" id="Phobius"/>
    </source>
</evidence>
<gene>
    <name evidence="2" type="ORF">IPN91_13005</name>
</gene>
<accession>A0A936F4E1</accession>